<dbReference type="PANTHER" id="PTHR30480:SF13">
    <property type="entry name" value="BETA-HEXOSAMINIDASE"/>
    <property type="match status" value="1"/>
</dbReference>
<keyword evidence="5" id="KW-0326">Glycosidase</keyword>
<comment type="catalytic activity">
    <reaction evidence="1">
        <text>Hydrolysis of terminal non-reducing N-acetyl-D-hexosamine residues in N-acetyl-beta-D-hexosaminides.</text>
        <dbReference type="EC" id="3.2.1.52"/>
    </reaction>
</comment>
<dbReference type="Gene3D" id="3.40.50.1700">
    <property type="entry name" value="Glycoside hydrolase family 3 C-terminal domain"/>
    <property type="match status" value="1"/>
</dbReference>
<comment type="similarity">
    <text evidence="2">Belongs to the glycosyl hydrolase 3 family.</text>
</comment>
<sequence length="580" mass="63711">MFIKAPNTKFFCILVVGTLMATSAYSQNFFKKSTSATKWVDSVYQSLTPDQRLAQLMVLRESGLNNGKAEIYGDKIMDLVKRYNIGAICLFQGTPEDQAATLKQLQQAAQTPLMVCIDAETGLGMRMEGVEKFPDQLTMGAMRKSQHLVYQIGEAMARQCLRMGIQVNYAPVVDINNNPANPVIGYRSFGQDKNVVSTYGVAIMKGMQSQGIMACAKHFPGHGDVSVDSHLDLPVIEKSLPELEKLELVPFKRVFKAGIGSVMIAHLSIPKIDSTPHLASSLSHKFVTDLLRKKIGFKGLSFTDALGMKGVAKYFPAGEVCVMSLKAGNDMLCLPEDVGLGIKKINAAIQKGALSWTELEPRVKKVLYAKYHLGLNRPNPENINTDHLTSDLNKEVAFLSQEVARRSLTAVRLEKNSFKPLNKSQKTAYLQVGGKTKSILAQQLKNNAGTDNYYFGYSDNNSVATAILQKIKSGQYERIVISISGFSKRPADNFHISAQALQLIDHIQAYNGGSTLVVMGNPYALKNFTAFKNLLVSYQDEDVFQKTVADFLLGKIGAKGKLPVSVTDNMPFGKGLIVKK</sequence>
<dbReference type="InterPro" id="IPR050226">
    <property type="entry name" value="NagZ_Beta-hexosaminidase"/>
</dbReference>
<evidence type="ECO:0000256" key="4">
    <source>
        <dbReference type="ARBA" id="ARBA00022801"/>
    </source>
</evidence>
<dbReference type="SUPFAM" id="SSF51445">
    <property type="entry name" value="(Trans)glycosidases"/>
    <property type="match status" value="1"/>
</dbReference>
<protein>
    <recommendedName>
        <fullName evidence="3">beta-N-acetylhexosaminidase</fullName>
        <ecNumber evidence="3">3.2.1.52</ecNumber>
    </recommendedName>
</protein>
<dbReference type="GO" id="GO:0004563">
    <property type="term" value="F:beta-N-acetylhexosaminidase activity"/>
    <property type="evidence" value="ECO:0007669"/>
    <property type="project" value="UniProtKB-EC"/>
</dbReference>
<accession>A0A5B8VPH5</accession>
<dbReference type="AlphaFoldDB" id="A0A5B8VPH5"/>
<keyword evidence="9" id="KW-1185">Reference proteome</keyword>
<dbReference type="OrthoDB" id="9805821at2"/>
<evidence type="ECO:0000256" key="2">
    <source>
        <dbReference type="ARBA" id="ARBA00005336"/>
    </source>
</evidence>
<dbReference type="KEGG" id="agi:FSB73_16435"/>
<dbReference type="GO" id="GO:0005975">
    <property type="term" value="P:carbohydrate metabolic process"/>
    <property type="evidence" value="ECO:0007669"/>
    <property type="project" value="InterPro"/>
</dbReference>
<dbReference type="EC" id="3.2.1.52" evidence="3"/>
<dbReference type="InterPro" id="IPR001764">
    <property type="entry name" value="Glyco_hydro_3_N"/>
</dbReference>
<keyword evidence="4" id="KW-0378">Hydrolase</keyword>
<evidence type="ECO:0000256" key="6">
    <source>
        <dbReference type="SAM" id="SignalP"/>
    </source>
</evidence>
<feature type="signal peptide" evidence="6">
    <location>
        <begin position="1"/>
        <end position="26"/>
    </location>
</feature>
<keyword evidence="6" id="KW-0732">Signal</keyword>
<evidence type="ECO:0000256" key="5">
    <source>
        <dbReference type="ARBA" id="ARBA00023295"/>
    </source>
</evidence>
<dbReference type="Gene3D" id="3.20.20.300">
    <property type="entry name" value="Glycoside hydrolase, family 3, N-terminal domain"/>
    <property type="match status" value="1"/>
</dbReference>
<dbReference type="InterPro" id="IPR017853">
    <property type="entry name" value="GH"/>
</dbReference>
<name>A0A5B8VPH5_9BACT</name>
<dbReference type="RefSeq" id="WP_146784625.1">
    <property type="nucleotide sequence ID" value="NZ_CP042434.1"/>
</dbReference>
<evidence type="ECO:0000259" key="7">
    <source>
        <dbReference type="Pfam" id="PF00933"/>
    </source>
</evidence>
<dbReference type="InterPro" id="IPR036881">
    <property type="entry name" value="Glyco_hydro_3_C_sf"/>
</dbReference>
<evidence type="ECO:0000313" key="9">
    <source>
        <dbReference type="Proteomes" id="UP000321291"/>
    </source>
</evidence>
<evidence type="ECO:0000256" key="3">
    <source>
        <dbReference type="ARBA" id="ARBA00012663"/>
    </source>
</evidence>
<dbReference type="InterPro" id="IPR036962">
    <property type="entry name" value="Glyco_hydro_3_N_sf"/>
</dbReference>
<organism evidence="8 9">
    <name type="scientific">Arachidicoccus ginsenosidivorans</name>
    <dbReference type="NCBI Taxonomy" id="496057"/>
    <lineage>
        <taxon>Bacteria</taxon>
        <taxon>Pseudomonadati</taxon>
        <taxon>Bacteroidota</taxon>
        <taxon>Chitinophagia</taxon>
        <taxon>Chitinophagales</taxon>
        <taxon>Chitinophagaceae</taxon>
        <taxon>Arachidicoccus</taxon>
    </lineage>
</organism>
<feature type="chain" id="PRO_5022956509" description="beta-N-acetylhexosaminidase" evidence="6">
    <location>
        <begin position="27"/>
        <end position="580"/>
    </location>
</feature>
<dbReference type="PANTHER" id="PTHR30480">
    <property type="entry name" value="BETA-HEXOSAMINIDASE-RELATED"/>
    <property type="match status" value="1"/>
</dbReference>
<dbReference type="Proteomes" id="UP000321291">
    <property type="component" value="Chromosome"/>
</dbReference>
<dbReference type="GO" id="GO:0009254">
    <property type="term" value="P:peptidoglycan turnover"/>
    <property type="evidence" value="ECO:0007669"/>
    <property type="project" value="TreeGrafter"/>
</dbReference>
<dbReference type="Pfam" id="PF00933">
    <property type="entry name" value="Glyco_hydro_3"/>
    <property type="match status" value="1"/>
</dbReference>
<proteinExistence type="inferred from homology"/>
<feature type="domain" description="Glycoside hydrolase family 3 N-terminal" evidence="7">
    <location>
        <begin position="52"/>
        <end position="367"/>
    </location>
</feature>
<dbReference type="EMBL" id="CP042434">
    <property type="protein sequence ID" value="QEC73031.1"/>
    <property type="molecule type" value="Genomic_DNA"/>
</dbReference>
<reference evidence="8 9" key="1">
    <citation type="journal article" date="2017" name="Int. J. Syst. Evol. Microbiol.">
        <title>Arachidicoccus ginsenosidivorans sp. nov., with ginsenoside-converting activity isolated from ginseng cultivating soil.</title>
        <authorList>
            <person name="Siddiqi M.Z."/>
            <person name="Aslam Z."/>
            <person name="Im W.T."/>
        </authorList>
    </citation>
    <scope>NUCLEOTIDE SEQUENCE [LARGE SCALE GENOMIC DNA]</scope>
    <source>
        <strain evidence="8 9">Gsoil 809</strain>
    </source>
</reference>
<gene>
    <name evidence="8" type="ORF">FSB73_16435</name>
</gene>
<evidence type="ECO:0000313" key="8">
    <source>
        <dbReference type="EMBL" id="QEC73031.1"/>
    </source>
</evidence>
<evidence type="ECO:0000256" key="1">
    <source>
        <dbReference type="ARBA" id="ARBA00001231"/>
    </source>
</evidence>